<feature type="transmembrane region" description="Helical" evidence="1">
    <location>
        <begin position="52"/>
        <end position="73"/>
    </location>
</feature>
<dbReference type="InterPro" id="IPR000326">
    <property type="entry name" value="PAP2/HPO"/>
</dbReference>
<keyword evidence="1" id="KW-0472">Membrane</keyword>
<protein>
    <submittedName>
        <fullName evidence="3">Phosphatase PAP2 family protein</fullName>
    </submittedName>
</protein>
<feature type="transmembrane region" description="Helical" evidence="1">
    <location>
        <begin position="246"/>
        <end position="264"/>
    </location>
</feature>
<feature type="transmembrane region" description="Helical" evidence="1">
    <location>
        <begin position="308"/>
        <end position="328"/>
    </location>
</feature>
<reference evidence="3" key="1">
    <citation type="submission" date="2022-06" db="EMBL/GenBank/DDBJ databases">
        <title>Sneathiella actinostolidae sp. nov., isolated from a sea anemonein the Western Pacific Ocean.</title>
        <authorList>
            <person name="Wei M.J."/>
        </authorList>
    </citation>
    <scope>NUCLEOTIDE SEQUENCE</scope>
    <source>
        <strain evidence="3">PHK-P5</strain>
    </source>
</reference>
<feature type="transmembrane region" description="Helical" evidence="1">
    <location>
        <begin position="217"/>
        <end position="240"/>
    </location>
</feature>
<dbReference type="Pfam" id="PF01569">
    <property type="entry name" value="PAP2"/>
    <property type="match status" value="1"/>
</dbReference>
<dbReference type="SUPFAM" id="SSF48317">
    <property type="entry name" value="Acid phosphatase/Vanadium-dependent haloperoxidase"/>
    <property type="match status" value="1"/>
</dbReference>
<keyword evidence="1" id="KW-1133">Transmembrane helix</keyword>
<dbReference type="PANTHER" id="PTHR14969:SF13">
    <property type="entry name" value="AT30094P"/>
    <property type="match status" value="1"/>
</dbReference>
<organism evidence="3 4">
    <name type="scientific">Sneathiella marina</name>
    <dbReference type="NCBI Taxonomy" id="2950108"/>
    <lineage>
        <taxon>Bacteria</taxon>
        <taxon>Pseudomonadati</taxon>
        <taxon>Pseudomonadota</taxon>
        <taxon>Alphaproteobacteria</taxon>
        <taxon>Sneathiellales</taxon>
        <taxon>Sneathiellaceae</taxon>
        <taxon>Sneathiella</taxon>
    </lineage>
</organism>
<sequence>MFETAINRFLQSFSTPWLDQFMLGVTWTGDETFIVGILCVIGLGVDFRRGFILLQLLLIAFISVDFLKTVIALPQPFFLDASLLDFGSLPDGIVALKNAAATSFFGAIPESSLAAHRTYAQGVDDYGFPSGHTVGAVVLWGGLALVFRNKAALLWAGIMVVLMMLSRMFLARHFLADVLGGATVGILLLLLARYLLDHLDANALFYKSAFDLTANTKSAFLLLGMAFGIPLIIMGTGHGFIGRQSAYLGINAAFLALLFFNVSLERGGWWQRMIRIVIGFGLFFGTNSLIKLLPIAHDGAGYMFLKGFLPPFILFLFAYTIVSFLMTAEQKQMSPLKRI</sequence>
<evidence type="ECO:0000313" key="4">
    <source>
        <dbReference type="Proteomes" id="UP001056291"/>
    </source>
</evidence>
<evidence type="ECO:0000256" key="1">
    <source>
        <dbReference type="SAM" id="Phobius"/>
    </source>
</evidence>
<dbReference type="RefSeq" id="WP_251937351.1">
    <property type="nucleotide sequence ID" value="NZ_CP098747.1"/>
</dbReference>
<gene>
    <name evidence="3" type="ORF">NBZ79_08315</name>
</gene>
<feature type="transmembrane region" description="Helical" evidence="1">
    <location>
        <begin position="178"/>
        <end position="196"/>
    </location>
</feature>
<dbReference type="SMART" id="SM00014">
    <property type="entry name" value="acidPPc"/>
    <property type="match status" value="1"/>
</dbReference>
<keyword evidence="1" id="KW-0812">Transmembrane</keyword>
<dbReference type="Gene3D" id="1.20.144.10">
    <property type="entry name" value="Phosphatidic acid phosphatase type 2/haloperoxidase"/>
    <property type="match status" value="1"/>
</dbReference>
<evidence type="ECO:0000259" key="2">
    <source>
        <dbReference type="SMART" id="SM00014"/>
    </source>
</evidence>
<feature type="transmembrane region" description="Helical" evidence="1">
    <location>
        <begin position="126"/>
        <end position="146"/>
    </location>
</feature>
<proteinExistence type="predicted"/>
<name>A0ABY4WB36_9PROT</name>
<evidence type="ECO:0000313" key="3">
    <source>
        <dbReference type="EMBL" id="USG62980.1"/>
    </source>
</evidence>
<feature type="domain" description="Phosphatidic acid phosphatase type 2/haloperoxidase" evidence="2">
    <location>
        <begin position="51"/>
        <end position="193"/>
    </location>
</feature>
<accession>A0ABY4WB36</accession>
<keyword evidence="4" id="KW-1185">Reference proteome</keyword>
<feature type="transmembrane region" description="Helical" evidence="1">
    <location>
        <begin position="153"/>
        <end position="172"/>
    </location>
</feature>
<dbReference type="Proteomes" id="UP001056291">
    <property type="component" value="Chromosome"/>
</dbReference>
<dbReference type="InterPro" id="IPR036938">
    <property type="entry name" value="PAP2/HPO_sf"/>
</dbReference>
<feature type="transmembrane region" description="Helical" evidence="1">
    <location>
        <begin position="20"/>
        <end position="45"/>
    </location>
</feature>
<feature type="transmembrane region" description="Helical" evidence="1">
    <location>
        <begin position="276"/>
        <end position="296"/>
    </location>
</feature>
<dbReference type="EMBL" id="CP098747">
    <property type="protein sequence ID" value="USG62980.1"/>
    <property type="molecule type" value="Genomic_DNA"/>
</dbReference>
<dbReference type="PANTHER" id="PTHR14969">
    <property type="entry name" value="SPHINGOSINE-1-PHOSPHATE PHOSPHOHYDROLASE"/>
    <property type="match status" value="1"/>
</dbReference>